<feature type="compositionally biased region" description="Polar residues" evidence="1">
    <location>
        <begin position="17"/>
        <end position="35"/>
    </location>
</feature>
<feature type="region of interest" description="Disordered" evidence="1">
    <location>
        <begin position="1165"/>
        <end position="1205"/>
    </location>
</feature>
<comment type="caution">
    <text evidence="3">The sequence shown here is derived from an EMBL/GenBank/DDBJ whole genome shotgun (WGS) entry which is preliminary data.</text>
</comment>
<evidence type="ECO:0000259" key="2">
    <source>
        <dbReference type="Pfam" id="PF08457"/>
    </source>
</evidence>
<feature type="region of interest" description="Disordered" evidence="1">
    <location>
        <begin position="1126"/>
        <end position="1149"/>
    </location>
</feature>
<feature type="region of interest" description="Disordered" evidence="1">
    <location>
        <begin position="1026"/>
        <end position="1050"/>
    </location>
</feature>
<dbReference type="InterPro" id="IPR013665">
    <property type="entry name" value="Sfi1_dom"/>
</dbReference>
<dbReference type="EMBL" id="JAULSO010000004">
    <property type="protein sequence ID" value="KAK3683865.1"/>
    <property type="molecule type" value="Genomic_DNA"/>
</dbReference>
<feature type="region of interest" description="Disordered" evidence="1">
    <location>
        <begin position="126"/>
        <end position="225"/>
    </location>
</feature>
<feature type="compositionally biased region" description="Acidic residues" evidence="1">
    <location>
        <begin position="303"/>
        <end position="317"/>
    </location>
</feature>
<feature type="domain" description="Sfi1 spindle body" evidence="2">
    <location>
        <begin position="443"/>
        <end position="1005"/>
    </location>
</feature>
<protein>
    <submittedName>
        <fullName evidence="3">Sfi1 spindle body protein-domain-containing protein</fullName>
    </submittedName>
</protein>
<feature type="region of interest" description="Disordered" evidence="1">
    <location>
        <begin position="1"/>
        <end position="35"/>
    </location>
</feature>
<proteinExistence type="predicted"/>
<evidence type="ECO:0000256" key="1">
    <source>
        <dbReference type="SAM" id="MobiDB-lite"/>
    </source>
</evidence>
<dbReference type="Pfam" id="PF08457">
    <property type="entry name" value="Sfi1"/>
    <property type="match status" value="1"/>
</dbReference>
<accession>A0AAE0X330</accession>
<feature type="compositionally biased region" description="Acidic residues" evidence="1">
    <location>
        <begin position="259"/>
        <end position="270"/>
    </location>
</feature>
<dbReference type="Proteomes" id="UP001270362">
    <property type="component" value="Unassembled WGS sequence"/>
</dbReference>
<name>A0AAE0X330_9PEZI</name>
<dbReference type="AlphaFoldDB" id="A0AAE0X330"/>
<reference evidence="3" key="1">
    <citation type="journal article" date="2023" name="Mol. Phylogenet. Evol.">
        <title>Genome-scale phylogeny and comparative genomics of the fungal order Sordariales.</title>
        <authorList>
            <person name="Hensen N."/>
            <person name="Bonometti L."/>
            <person name="Westerberg I."/>
            <person name="Brannstrom I.O."/>
            <person name="Guillou S."/>
            <person name="Cros-Aarteil S."/>
            <person name="Calhoun S."/>
            <person name="Haridas S."/>
            <person name="Kuo A."/>
            <person name="Mondo S."/>
            <person name="Pangilinan J."/>
            <person name="Riley R."/>
            <person name="LaButti K."/>
            <person name="Andreopoulos B."/>
            <person name="Lipzen A."/>
            <person name="Chen C."/>
            <person name="Yan M."/>
            <person name="Daum C."/>
            <person name="Ng V."/>
            <person name="Clum A."/>
            <person name="Steindorff A."/>
            <person name="Ohm R.A."/>
            <person name="Martin F."/>
            <person name="Silar P."/>
            <person name="Natvig D.O."/>
            <person name="Lalanne C."/>
            <person name="Gautier V."/>
            <person name="Ament-Velasquez S.L."/>
            <person name="Kruys A."/>
            <person name="Hutchinson M.I."/>
            <person name="Powell A.J."/>
            <person name="Barry K."/>
            <person name="Miller A.N."/>
            <person name="Grigoriev I.V."/>
            <person name="Debuchy R."/>
            <person name="Gladieux P."/>
            <person name="Hiltunen Thoren M."/>
            <person name="Johannesson H."/>
        </authorList>
    </citation>
    <scope>NUCLEOTIDE SEQUENCE</scope>
    <source>
        <strain evidence="3">CBS 314.62</strain>
    </source>
</reference>
<reference evidence="3" key="2">
    <citation type="submission" date="2023-06" db="EMBL/GenBank/DDBJ databases">
        <authorList>
            <consortium name="Lawrence Berkeley National Laboratory"/>
            <person name="Haridas S."/>
            <person name="Hensen N."/>
            <person name="Bonometti L."/>
            <person name="Westerberg I."/>
            <person name="Brannstrom I.O."/>
            <person name="Guillou S."/>
            <person name="Cros-Aarteil S."/>
            <person name="Calhoun S."/>
            <person name="Kuo A."/>
            <person name="Mondo S."/>
            <person name="Pangilinan J."/>
            <person name="Riley R."/>
            <person name="Labutti K."/>
            <person name="Andreopoulos B."/>
            <person name="Lipzen A."/>
            <person name="Chen C."/>
            <person name="Yanf M."/>
            <person name="Daum C."/>
            <person name="Ng V."/>
            <person name="Clum A."/>
            <person name="Steindorff A."/>
            <person name="Ohm R."/>
            <person name="Martin F."/>
            <person name="Silar P."/>
            <person name="Natvig D."/>
            <person name="Lalanne C."/>
            <person name="Gautier V."/>
            <person name="Ament-Velasquez S.L."/>
            <person name="Kruys A."/>
            <person name="Hutchinson M.I."/>
            <person name="Powell A.J."/>
            <person name="Barry K."/>
            <person name="Miller A.N."/>
            <person name="Grigoriev I.V."/>
            <person name="Debuchy R."/>
            <person name="Gladieux P."/>
            <person name="Thoren M.H."/>
            <person name="Johannesson H."/>
        </authorList>
    </citation>
    <scope>NUCLEOTIDE SEQUENCE</scope>
    <source>
        <strain evidence="3">CBS 314.62</strain>
    </source>
</reference>
<feature type="region of interest" description="Disordered" evidence="1">
    <location>
        <begin position="259"/>
        <end position="365"/>
    </location>
</feature>
<sequence length="1205" mass="137891">MPPQSSLPLRDGRVGLPSTSSFVGNSSQQQKNEPNYSDEDIELLHDIVTLGESILSTLPERDRLPTNALFQAAEQVLPAHGYDAEQAPSHIARLIFKIGGQRSGGTLGDKFRSVLEGMGIKLVYDESSPLQQSPAARSVSTRSYGASDDDDDDETGRFDANLRRVPRRRHSSVSRPSERMLAEDDQTCDLPIRPRLRPRARSVSFTDHSTVPGDALPPNDNDKIRQSIEGKENHDVPSWRAAPAHVHAPGRIASQGFYPDEEQSESEDAIQDAPIRPYQANFPTMERVRNFPRGFGVNHNDADDSEPEPEPELEEDKEQGGPPSTVGDTDHIHHSPGTEASDLDRGASDTSVQTKDDHFLPYEDVPAPDTEYLEAKLRMFTMEDAQNLVQDAFVVWCDITRATRRDHEKLMRHAAEFDDGDMVAEVLDIWNEEAIVMQEERMEAQVAAEHAAYVAKMERRANRSYEIFTIRNALLHWQDRAQDEVDRTAVARRHLVRKRAFDSWRAQHVADESKVHNFVLLNALQKWTQVALHHEVRERVAIQHYENNVTRHALRSIWEQHKGRLADYFRCYRLVEECLALWSVRSREAVDENEVAVALDERLLLYEAVNIWREEAEDLQYTAYECTMQELKLDLRRTLAHWQDQARLERLLKQHNAATVESLQYRALVTWRSAARDARRDTGTADAWILKQPIEHWKREAKLRVFIRDAEAKAKSEVLYHWVLEERLAWYKRHLETDTKRRTLNALLTSSRQVRNTHGRYQLEVDYVLTYYRLAECLDTWLAGIETMWRHRHNADLISTYRTTKPCLERWRERHTRAVARASYYQREADQNARRLTVSNVLDRWPHIAVEYRRERLLNTLRDFRRNYKTSLAQSCLVHWSSATADSIEAGHDAYVVHVEHKREEVNDFLAYWSHTAKKSRNIKQVAADAEIEVYCTKWQTHHYEARENMLDASYYDTDKTLGQCWRVWEFQALQHEGLRHTVAAVQDKTEQRLCRHILEEWHQAAVPEVAASYLDPRFSTLSRRSLRQQQSITSTPAPAPAPLSSDTPVSILDYQRPERPAGGKTTRLLRNTTANTLETPLRHVSQLGAGLTHGSVRRFSASTQSLQLGPMAEFDEDSLLPDVETNDPGFMSTPTKRTGGVRQLGYRPTTTPSAILASPYERELRQAYAGPSSTATGTGTGTAGAGKRVEFADFADITEDSAEG</sequence>
<feature type="compositionally biased region" description="Polar residues" evidence="1">
    <location>
        <begin position="128"/>
        <end position="144"/>
    </location>
</feature>
<organism evidence="3 4">
    <name type="scientific">Podospora appendiculata</name>
    <dbReference type="NCBI Taxonomy" id="314037"/>
    <lineage>
        <taxon>Eukaryota</taxon>
        <taxon>Fungi</taxon>
        <taxon>Dikarya</taxon>
        <taxon>Ascomycota</taxon>
        <taxon>Pezizomycotina</taxon>
        <taxon>Sordariomycetes</taxon>
        <taxon>Sordariomycetidae</taxon>
        <taxon>Sordariales</taxon>
        <taxon>Podosporaceae</taxon>
        <taxon>Podospora</taxon>
    </lineage>
</organism>
<gene>
    <name evidence="3" type="ORF">B0T22DRAFT_264058</name>
</gene>
<evidence type="ECO:0000313" key="4">
    <source>
        <dbReference type="Proteomes" id="UP001270362"/>
    </source>
</evidence>
<keyword evidence="4" id="KW-1185">Reference proteome</keyword>
<evidence type="ECO:0000313" key="3">
    <source>
        <dbReference type="EMBL" id="KAK3683865.1"/>
    </source>
</evidence>